<dbReference type="eggNOG" id="KOG0067">
    <property type="taxonomic scope" value="Eukaryota"/>
</dbReference>
<feature type="compositionally biased region" description="Basic and acidic residues" evidence="1">
    <location>
        <begin position="726"/>
        <end position="745"/>
    </location>
</feature>
<keyword evidence="2" id="KW-0472">Membrane</keyword>
<keyword evidence="5" id="KW-1185">Reference proteome</keyword>
<reference evidence="5" key="1">
    <citation type="journal article" date="2010" name="Nat. Biotechnol.">
        <title>Draft genome sequence of the oilseed species Ricinus communis.</title>
        <authorList>
            <person name="Chan A.P."/>
            <person name="Crabtree J."/>
            <person name="Zhao Q."/>
            <person name="Lorenzi H."/>
            <person name="Orvis J."/>
            <person name="Puiu D."/>
            <person name="Melake-Berhan A."/>
            <person name="Jones K.M."/>
            <person name="Redman J."/>
            <person name="Chen G."/>
            <person name="Cahoon E.B."/>
            <person name="Gedil M."/>
            <person name="Stanke M."/>
            <person name="Haas B.J."/>
            <person name="Wortman J.R."/>
            <person name="Fraser-Liggett C.M."/>
            <person name="Ravel J."/>
            <person name="Rabinowicz P.D."/>
        </authorList>
    </citation>
    <scope>NUCLEOTIDE SEQUENCE [LARGE SCALE GENOMIC DNA]</scope>
    <source>
        <strain evidence="5">cv. Hale</strain>
    </source>
</reference>
<accession>B9RDX6</accession>
<keyword evidence="2" id="KW-1133">Transmembrane helix</keyword>
<dbReference type="PANTHER" id="PTHR43254">
    <property type="entry name" value="C-TERMINAL BINDING PROTEIN AN-RELATED"/>
    <property type="match status" value="1"/>
</dbReference>
<keyword evidence="4" id="KW-0560">Oxidoreductase</keyword>
<dbReference type="EC" id="1.1.1.29" evidence="4"/>
<dbReference type="FunCoup" id="B9RDX6">
    <property type="interactions" value="1337"/>
</dbReference>
<feature type="compositionally biased region" description="Basic and acidic residues" evidence="1">
    <location>
        <begin position="763"/>
        <end position="773"/>
    </location>
</feature>
<organism evidence="4 5">
    <name type="scientific">Ricinus communis</name>
    <name type="common">Castor bean</name>
    <dbReference type="NCBI Taxonomy" id="3988"/>
    <lineage>
        <taxon>Eukaryota</taxon>
        <taxon>Viridiplantae</taxon>
        <taxon>Streptophyta</taxon>
        <taxon>Embryophyta</taxon>
        <taxon>Tracheophyta</taxon>
        <taxon>Spermatophyta</taxon>
        <taxon>Magnoliopsida</taxon>
        <taxon>eudicotyledons</taxon>
        <taxon>Gunneridae</taxon>
        <taxon>Pentapetalae</taxon>
        <taxon>rosids</taxon>
        <taxon>fabids</taxon>
        <taxon>Malpighiales</taxon>
        <taxon>Euphorbiaceae</taxon>
        <taxon>Acalyphoideae</taxon>
        <taxon>Acalypheae</taxon>
        <taxon>Ricinus</taxon>
    </lineage>
</organism>
<feature type="domain" description="D-isomer specific 2-hydroxyacid dehydrogenase NAD-binding" evidence="3">
    <location>
        <begin position="415"/>
        <end position="598"/>
    </location>
</feature>
<feature type="region of interest" description="Disordered" evidence="1">
    <location>
        <begin position="665"/>
        <end position="782"/>
    </location>
</feature>
<evidence type="ECO:0000259" key="3">
    <source>
        <dbReference type="Pfam" id="PF02826"/>
    </source>
</evidence>
<dbReference type="Pfam" id="PF02826">
    <property type="entry name" value="2-Hacid_dh_C"/>
    <property type="match status" value="1"/>
</dbReference>
<sequence length="930" mass="102529">MNFQEQESNSYNLITSSATWLEIRLFYVRITPCVIDSVPDHLTLRHLRREISTPLEINGSRIPAADSASVTLRRDRLNKESSEVTYVSTDSVRITGALEFEVIEENDLFLCGSLERIESTTLWGNDSKTGWSMECYMAASVGEGNSVFFQPKLGVSAPAIEVYIAGCCGGIPVILTKTILVSPRKKGSRHGMLDAIPEDEEMEKEHNGDASLRLRKVQIIESEGDDSDLEEKTGNRYYSDDMYYGEDGQLTWFNAGVRVGVGIGLGMCLGIGIGVGLLMRSYQATTRNFRRSTNIRSSATMSHHKSSSQPLPLVVSLNCIEDCSIEQDSLAGVATVEHVPLSRLADGKIESAAAVLLHSLAYLPRAAQRRLRPYQLLLCLGSADRAVDSALAADLGLRLVHVDTSRAEEIADTVMALFLGLLRRTHLLSRHALSASGWLGSVQPLCRGMRRCRGLVLGIIGRSASARSLATRSLAFKMSVLYFDIHEGKGKVSRSSLRFPPAARRMDTLNDLLAASDLISLHCALSNETVQILNAECLQHIKPGAFLVNTGSSQLLDDCSLKQLLIDGTLAGCALDGAEGPQWMEAWVKEMPNVLILPRSADYSEEVWVEIRDKAISLLQSFFFDGVIPKDIISDEEEESEMGDENEQFHKQDKESFLQASIGERLTDDIQVSPESTRSKVINQSTESSQAQGSGLSQTTAARSEGKRSRSGKKAKKRHGRQKSIQKPDDLSHLEKESTSHREDDATMSGTDQVLSSSSRFASPEDSRSRKTPIESIQESNADQLLRSSKKLSGKSGELLKDGYVIALYARDRPALHVSRQRVKGGGWFLDAMSNVTKRDPASQFLVVFRSKDTIGLRSFAAGGKLLQINRRTEFVFASHSFDVWESWMLEGSLEDCRLVNCRNPLAVLDVRIEVLAAVGEDDGVTRWLD</sequence>
<evidence type="ECO:0000256" key="1">
    <source>
        <dbReference type="SAM" id="MobiDB-lite"/>
    </source>
</evidence>
<feature type="compositionally biased region" description="Polar residues" evidence="1">
    <location>
        <begin position="748"/>
        <end position="761"/>
    </location>
</feature>
<name>B9RDX6_RICCO</name>
<protein>
    <submittedName>
        <fullName evidence="4">2-hydroxyacid dehydrogenase, putative</fullName>
        <ecNumber evidence="4">1.1.1.29</ecNumber>
    </submittedName>
</protein>
<feature type="compositionally biased region" description="Basic residues" evidence="1">
    <location>
        <begin position="709"/>
        <end position="724"/>
    </location>
</feature>
<dbReference type="InterPro" id="IPR045015">
    <property type="entry name" value="AN-like"/>
</dbReference>
<proteinExistence type="predicted"/>
<gene>
    <name evidence="4" type="ORF">RCOM_1616510</name>
</gene>
<dbReference type="SUPFAM" id="SSF51735">
    <property type="entry name" value="NAD(P)-binding Rossmann-fold domains"/>
    <property type="match status" value="1"/>
</dbReference>
<dbReference type="GO" id="GO:0000226">
    <property type="term" value="P:microtubule cytoskeleton organization"/>
    <property type="evidence" value="ECO:0007669"/>
    <property type="project" value="InterPro"/>
</dbReference>
<dbReference type="InParanoid" id="B9RDX6"/>
<dbReference type="GO" id="GO:0051287">
    <property type="term" value="F:NAD binding"/>
    <property type="evidence" value="ECO:0007669"/>
    <property type="project" value="InterPro"/>
</dbReference>
<evidence type="ECO:0000313" key="5">
    <source>
        <dbReference type="Proteomes" id="UP000008311"/>
    </source>
</evidence>
<evidence type="ECO:0000313" key="4">
    <source>
        <dbReference type="EMBL" id="EEF50584.1"/>
    </source>
</evidence>
<feature type="transmembrane region" description="Helical" evidence="2">
    <location>
        <begin position="259"/>
        <end position="282"/>
    </location>
</feature>
<dbReference type="GO" id="GO:0008465">
    <property type="term" value="F:hydroxypyruvate reductase (NADH) activity"/>
    <property type="evidence" value="ECO:0007669"/>
    <property type="project" value="UniProtKB-EC"/>
</dbReference>
<dbReference type="PANTHER" id="PTHR43254:SF3">
    <property type="entry name" value="C-TERMINAL BINDING PROTEIN AN"/>
    <property type="match status" value="1"/>
</dbReference>
<dbReference type="STRING" id="3988.B9RDX6"/>
<dbReference type="InterPro" id="IPR006140">
    <property type="entry name" value="D-isomer_DH_NAD-bd"/>
</dbReference>
<dbReference type="Proteomes" id="UP000008311">
    <property type="component" value="Unassembled WGS sequence"/>
</dbReference>
<keyword evidence="2" id="KW-0812">Transmembrane</keyword>
<dbReference type="InterPro" id="IPR036291">
    <property type="entry name" value="NAD(P)-bd_dom_sf"/>
</dbReference>
<dbReference type="Gene3D" id="3.40.50.720">
    <property type="entry name" value="NAD(P)-binding Rossmann-like Domain"/>
    <property type="match status" value="2"/>
</dbReference>
<dbReference type="AlphaFoldDB" id="B9RDX6"/>
<dbReference type="EMBL" id="EQ973775">
    <property type="protein sequence ID" value="EEF50584.1"/>
    <property type="molecule type" value="Genomic_DNA"/>
</dbReference>
<feature type="compositionally biased region" description="Polar residues" evidence="1">
    <location>
        <begin position="673"/>
        <end position="700"/>
    </location>
</feature>
<evidence type="ECO:0000256" key="2">
    <source>
        <dbReference type="SAM" id="Phobius"/>
    </source>
</evidence>